<dbReference type="GO" id="GO:0004519">
    <property type="term" value="F:endonuclease activity"/>
    <property type="evidence" value="ECO:0007669"/>
    <property type="project" value="UniProtKB-KW"/>
</dbReference>
<sequence length="192" mass="21215">MTAPTPHPSRPDRADPPSPSRGEGEPVRVVAGRTLPSTAPPSPLEGEGAGRADEGFLAAIAERDQARGKPAGTDWRTPGTKRLRGFARSMRHKPTEAERVLWTLLRSRRLVGHKFRRQVPIGSYIVDVLCPAANLIIELDGSQHAENDYDVVRDDWLRAQGYRVLRIWNSELTSSRNGALEVIWAALEVQGQ</sequence>
<reference evidence="3" key="1">
    <citation type="submission" date="2020-07" db="EMBL/GenBank/DDBJ databases">
        <title>Huge and variable diversity of episymbiotic CPR bacteria and DPANN archaea in groundwater ecosystems.</title>
        <authorList>
            <person name="He C.Y."/>
            <person name="Keren R."/>
            <person name="Whittaker M."/>
            <person name="Farag I.F."/>
            <person name="Doudna J."/>
            <person name="Cate J.H.D."/>
            <person name="Banfield J.F."/>
        </authorList>
    </citation>
    <scope>NUCLEOTIDE SEQUENCE</scope>
    <source>
        <strain evidence="3">NC_groundwater_1586_Pr3_B-0.1um_66_15</strain>
    </source>
</reference>
<proteinExistence type="predicted"/>
<keyword evidence="3" id="KW-0540">Nuclease</keyword>
<feature type="region of interest" description="Disordered" evidence="1">
    <location>
        <begin position="1"/>
        <end position="51"/>
    </location>
</feature>
<evidence type="ECO:0000256" key="1">
    <source>
        <dbReference type="SAM" id="MobiDB-lite"/>
    </source>
</evidence>
<comment type="caution">
    <text evidence="3">The sequence shown here is derived from an EMBL/GenBank/DDBJ whole genome shotgun (WGS) entry which is preliminary data.</text>
</comment>
<dbReference type="InterPro" id="IPR007569">
    <property type="entry name" value="DUF559"/>
</dbReference>
<keyword evidence="3" id="KW-0255">Endonuclease</keyword>
<name>A0A933L0U4_9HYPH</name>
<feature type="domain" description="DUF559" evidence="2">
    <location>
        <begin position="82"/>
        <end position="187"/>
    </location>
</feature>
<dbReference type="InterPro" id="IPR011335">
    <property type="entry name" value="Restrct_endonuc-II-like"/>
</dbReference>
<dbReference type="Pfam" id="PF04480">
    <property type="entry name" value="DUF559"/>
    <property type="match status" value="1"/>
</dbReference>
<organism evidence="3 4">
    <name type="scientific">Devosia nanyangense</name>
    <dbReference type="NCBI Taxonomy" id="1228055"/>
    <lineage>
        <taxon>Bacteria</taxon>
        <taxon>Pseudomonadati</taxon>
        <taxon>Pseudomonadota</taxon>
        <taxon>Alphaproteobacteria</taxon>
        <taxon>Hyphomicrobiales</taxon>
        <taxon>Devosiaceae</taxon>
        <taxon>Devosia</taxon>
    </lineage>
</organism>
<gene>
    <name evidence="3" type="ORF">HY834_04710</name>
</gene>
<keyword evidence="3" id="KW-0378">Hydrolase</keyword>
<accession>A0A933L0U4</accession>
<dbReference type="InterPro" id="IPR047216">
    <property type="entry name" value="Endonuclease_DUF559_bact"/>
</dbReference>
<dbReference type="EMBL" id="JACRAF010000016">
    <property type="protein sequence ID" value="MBI4921027.1"/>
    <property type="molecule type" value="Genomic_DNA"/>
</dbReference>
<evidence type="ECO:0000313" key="4">
    <source>
        <dbReference type="Proteomes" id="UP000782610"/>
    </source>
</evidence>
<dbReference type="SUPFAM" id="SSF52980">
    <property type="entry name" value="Restriction endonuclease-like"/>
    <property type="match status" value="1"/>
</dbReference>
<dbReference type="AlphaFoldDB" id="A0A933L0U4"/>
<dbReference type="PANTHER" id="PTHR38590">
    <property type="entry name" value="BLL0828 PROTEIN"/>
    <property type="match status" value="1"/>
</dbReference>
<dbReference type="Proteomes" id="UP000782610">
    <property type="component" value="Unassembled WGS sequence"/>
</dbReference>
<dbReference type="PANTHER" id="PTHR38590:SF1">
    <property type="entry name" value="BLL0828 PROTEIN"/>
    <property type="match status" value="1"/>
</dbReference>
<dbReference type="Gene3D" id="3.40.960.10">
    <property type="entry name" value="VSR Endonuclease"/>
    <property type="match status" value="1"/>
</dbReference>
<protein>
    <submittedName>
        <fullName evidence="3">Endonuclease domain-containing protein</fullName>
    </submittedName>
</protein>
<evidence type="ECO:0000313" key="3">
    <source>
        <dbReference type="EMBL" id="MBI4921027.1"/>
    </source>
</evidence>
<evidence type="ECO:0000259" key="2">
    <source>
        <dbReference type="Pfam" id="PF04480"/>
    </source>
</evidence>
<dbReference type="CDD" id="cd01038">
    <property type="entry name" value="Endonuclease_DUF559"/>
    <property type="match status" value="1"/>
</dbReference>